<name>A0ACC0D647_9PEZI</name>
<comment type="caution">
    <text evidence="1">The sequence shown here is derived from an EMBL/GenBank/DDBJ whole genome shotgun (WGS) entry which is preliminary data.</text>
</comment>
<dbReference type="Proteomes" id="UP001497680">
    <property type="component" value="Unassembled WGS sequence"/>
</dbReference>
<accession>A0ACC0D647</accession>
<evidence type="ECO:0000313" key="2">
    <source>
        <dbReference type="Proteomes" id="UP001497680"/>
    </source>
</evidence>
<dbReference type="EMBL" id="MU394303">
    <property type="protein sequence ID" value="KAI6088055.1"/>
    <property type="molecule type" value="Genomic_DNA"/>
</dbReference>
<evidence type="ECO:0000313" key="1">
    <source>
        <dbReference type="EMBL" id="KAI6088055.1"/>
    </source>
</evidence>
<proteinExistence type="predicted"/>
<gene>
    <name evidence="1" type="ORF">F4821DRAFT_258224</name>
</gene>
<keyword evidence="2" id="KW-1185">Reference proteome</keyword>
<reference evidence="1 2" key="1">
    <citation type="journal article" date="2022" name="New Phytol.">
        <title>Ecological generalism drives hyperdiversity of secondary metabolite gene clusters in xylarialean endophytes.</title>
        <authorList>
            <person name="Franco M.E.E."/>
            <person name="Wisecaver J.H."/>
            <person name="Arnold A.E."/>
            <person name="Ju Y.M."/>
            <person name="Slot J.C."/>
            <person name="Ahrendt S."/>
            <person name="Moore L.P."/>
            <person name="Eastman K.E."/>
            <person name="Scott K."/>
            <person name="Konkel Z."/>
            <person name="Mondo S.J."/>
            <person name="Kuo A."/>
            <person name="Hayes R.D."/>
            <person name="Haridas S."/>
            <person name="Andreopoulos B."/>
            <person name="Riley R."/>
            <person name="LaButti K."/>
            <person name="Pangilinan J."/>
            <person name="Lipzen A."/>
            <person name="Amirebrahimi M."/>
            <person name="Yan J."/>
            <person name="Adam C."/>
            <person name="Keymanesh K."/>
            <person name="Ng V."/>
            <person name="Louie K."/>
            <person name="Northen T."/>
            <person name="Drula E."/>
            <person name="Henrissat B."/>
            <person name="Hsieh H.M."/>
            <person name="Youens-Clark K."/>
            <person name="Lutzoni F."/>
            <person name="Miadlikowska J."/>
            <person name="Eastwood D.C."/>
            <person name="Hamelin R.C."/>
            <person name="Grigoriev I.V."/>
            <person name="U'Ren J.M."/>
        </authorList>
    </citation>
    <scope>NUCLEOTIDE SEQUENCE [LARGE SCALE GENOMIC DNA]</scope>
    <source>
        <strain evidence="1 2">ER1909</strain>
    </source>
</reference>
<sequence length="295" mass="33620">MAFQDELVPAQASPFTADFRRRNEQLVQQEWLQLITSQHSPTIEPTRTIHHHTKRELLPPTPDDPPNTLNDLPNTPDNLPNTPNDPLNTDHERHVQRIACRLSKKTLQQYLNIIPVPLPLPTGSSYLDILPQAIIDQICSNVPYEDLLVLYQQSRLLHRLIDPHLAPYHTKLSFVLRAERDFRQHWTQTPPNLGCYTCARVLPASFFASRQTLHALLRPSPRDPPTTVCLRRFCVHCGIRTGCHGRGDSLVLQTGAQCWLCDCLRVHPEDATNFAAVNQLNIRNTPKYGTAPEQE</sequence>
<organism evidence="1 2">
    <name type="scientific">Hypoxylon rubiginosum</name>
    <dbReference type="NCBI Taxonomy" id="110542"/>
    <lineage>
        <taxon>Eukaryota</taxon>
        <taxon>Fungi</taxon>
        <taxon>Dikarya</taxon>
        <taxon>Ascomycota</taxon>
        <taxon>Pezizomycotina</taxon>
        <taxon>Sordariomycetes</taxon>
        <taxon>Xylariomycetidae</taxon>
        <taxon>Xylariales</taxon>
        <taxon>Hypoxylaceae</taxon>
        <taxon>Hypoxylon</taxon>
    </lineage>
</organism>
<protein>
    <submittedName>
        <fullName evidence="1">Uncharacterized protein</fullName>
    </submittedName>
</protein>